<evidence type="ECO:0000256" key="4">
    <source>
        <dbReference type="ARBA" id="ARBA00023163"/>
    </source>
</evidence>
<dbReference type="SUPFAM" id="SSF46689">
    <property type="entry name" value="Homeodomain-like"/>
    <property type="match status" value="1"/>
</dbReference>
<keyword evidence="1" id="KW-0678">Repressor</keyword>
<dbReference type="Gene3D" id="1.10.357.10">
    <property type="entry name" value="Tetracycline Repressor, domain 2"/>
    <property type="match status" value="1"/>
</dbReference>
<feature type="DNA-binding region" description="H-T-H motif" evidence="5">
    <location>
        <begin position="44"/>
        <end position="63"/>
    </location>
</feature>
<evidence type="ECO:0000313" key="7">
    <source>
        <dbReference type="EMBL" id="CAG2153892.1"/>
    </source>
</evidence>
<evidence type="ECO:0000256" key="3">
    <source>
        <dbReference type="ARBA" id="ARBA00023125"/>
    </source>
</evidence>
<dbReference type="PRINTS" id="PR00455">
    <property type="entry name" value="HTHTETR"/>
</dbReference>
<dbReference type="PROSITE" id="PS01081">
    <property type="entry name" value="HTH_TETR_1"/>
    <property type="match status" value="1"/>
</dbReference>
<dbReference type="InterPro" id="IPR050624">
    <property type="entry name" value="HTH-type_Tx_Regulator"/>
</dbReference>
<dbReference type="Pfam" id="PF21306">
    <property type="entry name" value="TetR_C_40"/>
    <property type="match status" value="1"/>
</dbReference>
<dbReference type="Pfam" id="PF00440">
    <property type="entry name" value="TetR_N"/>
    <property type="match status" value="1"/>
</dbReference>
<dbReference type="InterPro" id="IPR049513">
    <property type="entry name" value="TetR_C_40"/>
</dbReference>
<reference evidence="7 8" key="1">
    <citation type="submission" date="2021-03" db="EMBL/GenBank/DDBJ databases">
        <authorList>
            <person name="Peeters C."/>
        </authorList>
    </citation>
    <scope>NUCLEOTIDE SEQUENCE [LARGE SCALE GENOMIC DNA]</scope>
    <source>
        <strain evidence="7 8">LMG 26411</strain>
    </source>
</reference>
<dbReference type="Proteomes" id="UP000672657">
    <property type="component" value="Unassembled WGS sequence"/>
</dbReference>
<protein>
    <recommendedName>
        <fullName evidence="6">HTH tetR-type domain-containing protein</fullName>
    </recommendedName>
</protein>
<dbReference type="PANTHER" id="PTHR43479">
    <property type="entry name" value="ACREF/ENVCD OPERON REPRESSOR-RELATED"/>
    <property type="match status" value="1"/>
</dbReference>
<evidence type="ECO:0000256" key="5">
    <source>
        <dbReference type="PROSITE-ProRule" id="PRU00335"/>
    </source>
</evidence>
<keyword evidence="3 5" id="KW-0238">DNA-binding</keyword>
<gene>
    <name evidence="7" type="ORF">LMG26411_04498</name>
</gene>
<sequence>MRADVPVAPDAPLTRGARSRLATRGKLIEAAHSLMAEKGFEQCTIEEITRRADVGFGSFYNHFESKDDIARAVYSARAGEIGLITDEISSREPDKAVAISYVQRMFLTRAVHDPVWGRFIVRAQDSQRQMNETFVVRAADDIGAGVEQKRFSIRCVETAANITIAALISGMSRILDGGPSEQITAETIDCLMRLYGIEPQEAARLANLPLPDYVSANFSLPAA</sequence>
<keyword evidence="2" id="KW-0805">Transcription regulation</keyword>
<keyword evidence="4" id="KW-0804">Transcription</keyword>
<dbReference type="EMBL" id="CAJPVI010000029">
    <property type="protein sequence ID" value="CAG2153892.1"/>
    <property type="molecule type" value="Genomic_DNA"/>
</dbReference>
<dbReference type="InterPro" id="IPR009057">
    <property type="entry name" value="Homeodomain-like_sf"/>
</dbReference>
<feature type="domain" description="HTH tetR-type" evidence="6">
    <location>
        <begin position="21"/>
        <end position="81"/>
    </location>
</feature>
<comment type="caution">
    <text evidence="7">The sequence shown here is derived from an EMBL/GenBank/DDBJ whole genome shotgun (WGS) entry which is preliminary data.</text>
</comment>
<accession>A0ABM8TLU2</accession>
<dbReference type="PROSITE" id="PS50977">
    <property type="entry name" value="HTH_TETR_2"/>
    <property type="match status" value="1"/>
</dbReference>
<keyword evidence="8" id="KW-1185">Reference proteome</keyword>
<name>A0ABM8TLU2_9BURK</name>
<proteinExistence type="predicted"/>
<evidence type="ECO:0000256" key="2">
    <source>
        <dbReference type="ARBA" id="ARBA00023015"/>
    </source>
</evidence>
<evidence type="ECO:0000259" key="6">
    <source>
        <dbReference type="PROSITE" id="PS50977"/>
    </source>
</evidence>
<dbReference type="InterPro" id="IPR023772">
    <property type="entry name" value="DNA-bd_HTH_TetR-type_CS"/>
</dbReference>
<evidence type="ECO:0000313" key="8">
    <source>
        <dbReference type="Proteomes" id="UP000672657"/>
    </source>
</evidence>
<dbReference type="RefSeq" id="WP_211955479.1">
    <property type="nucleotide sequence ID" value="NZ_CAJPVI010000029.1"/>
</dbReference>
<dbReference type="InterPro" id="IPR001647">
    <property type="entry name" value="HTH_TetR"/>
</dbReference>
<dbReference type="PANTHER" id="PTHR43479:SF11">
    <property type="entry name" value="ACREF_ENVCD OPERON REPRESSOR-RELATED"/>
    <property type="match status" value="1"/>
</dbReference>
<organism evidence="7 8">
    <name type="scientific">Cupriavidus numazuensis</name>
    <dbReference type="NCBI Taxonomy" id="221992"/>
    <lineage>
        <taxon>Bacteria</taxon>
        <taxon>Pseudomonadati</taxon>
        <taxon>Pseudomonadota</taxon>
        <taxon>Betaproteobacteria</taxon>
        <taxon>Burkholderiales</taxon>
        <taxon>Burkholderiaceae</taxon>
        <taxon>Cupriavidus</taxon>
    </lineage>
</organism>
<evidence type="ECO:0000256" key="1">
    <source>
        <dbReference type="ARBA" id="ARBA00022491"/>
    </source>
</evidence>